<dbReference type="GO" id="GO:0007166">
    <property type="term" value="P:cell surface receptor signaling pathway"/>
    <property type="evidence" value="ECO:0007669"/>
    <property type="project" value="TreeGrafter"/>
</dbReference>
<reference evidence="5" key="2">
    <citation type="journal article" date="2014" name="Nat. Commun.">
        <title>The cavefish genome reveals candidate genes for eye loss.</title>
        <authorList>
            <person name="McGaugh S.E."/>
            <person name="Gross J.B."/>
            <person name="Aken B."/>
            <person name="Blin M."/>
            <person name="Borowsky R."/>
            <person name="Chalopin D."/>
            <person name="Hinaux H."/>
            <person name="Jeffery W.R."/>
            <person name="Keene A."/>
            <person name="Ma L."/>
            <person name="Minx P."/>
            <person name="Murphy D."/>
            <person name="O'Quin K.E."/>
            <person name="Retaux S."/>
            <person name="Rohner N."/>
            <person name="Searle S.M."/>
            <person name="Stahl B.A."/>
            <person name="Tabin C."/>
            <person name="Volff J.N."/>
            <person name="Yoshizawa M."/>
            <person name="Warren W.C."/>
        </authorList>
    </citation>
    <scope>NUCLEOTIDE SEQUENCE [LARGE SCALE GENOMIC DNA]</scope>
    <source>
        <strain evidence="5">female</strain>
    </source>
</reference>
<name>A0A3B1K8Y2_ASTMX</name>
<dbReference type="AlphaFoldDB" id="A0A3B1K8Y2"/>
<dbReference type="InterPro" id="IPR013783">
    <property type="entry name" value="Ig-like_fold"/>
</dbReference>
<reference evidence="4" key="4">
    <citation type="submission" date="2025-09" db="UniProtKB">
        <authorList>
            <consortium name="Ensembl"/>
        </authorList>
    </citation>
    <scope>IDENTIFICATION</scope>
</reference>
<dbReference type="Pfam" id="PF13895">
    <property type="entry name" value="Ig_2"/>
    <property type="match status" value="1"/>
</dbReference>
<dbReference type="SMART" id="SM00409">
    <property type="entry name" value="IG"/>
    <property type="match status" value="1"/>
</dbReference>
<dbReference type="Ensembl" id="ENSAMXT00000033364.1">
    <property type="protein sequence ID" value="ENSAMXP00000050908.1"/>
    <property type="gene ID" value="ENSAMXG00000039642.1"/>
</dbReference>
<keyword evidence="2" id="KW-1015">Disulfide bond</keyword>
<dbReference type="Bgee" id="ENSAMXG00000039642">
    <property type="expression patterns" value="Expressed in pharyngeal gill"/>
</dbReference>
<evidence type="ECO:0000313" key="4">
    <source>
        <dbReference type="Ensembl" id="ENSAMXP00000050908.1"/>
    </source>
</evidence>
<dbReference type="InterPro" id="IPR036179">
    <property type="entry name" value="Ig-like_dom_sf"/>
</dbReference>
<dbReference type="InterPro" id="IPR007110">
    <property type="entry name" value="Ig-like_dom"/>
</dbReference>
<keyword evidence="5" id="KW-1185">Reference proteome</keyword>
<dbReference type="SUPFAM" id="SSF48726">
    <property type="entry name" value="Immunoglobulin"/>
    <property type="match status" value="1"/>
</dbReference>
<evidence type="ECO:0000256" key="1">
    <source>
        <dbReference type="ARBA" id="ARBA00022729"/>
    </source>
</evidence>
<organism evidence="4 5">
    <name type="scientific">Astyanax mexicanus</name>
    <name type="common">Blind cave fish</name>
    <name type="synonym">Astyanax fasciatus mexicanus</name>
    <dbReference type="NCBI Taxonomy" id="7994"/>
    <lineage>
        <taxon>Eukaryota</taxon>
        <taxon>Metazoa</taxon>
        <taxon>Chordata</taxon>
        <taxon>Craniata</taxon>
        <taxon>Vertebrata</taxon>
        <taxon>Euteleostomi</taxon>
        <taxon>Actinopterygii</taxon>
        <taxon>Neopterygii</taxon>
        <taxon>Teleostei</taxon>
        <taxon>Ostariophysi</taxon>
        <taxon>Characiformes</taxon>
        <taxon>Characoidei</taxon>
        <taxon>Acestrorhamphidae</taxon>
        <taxon>Acestrorhamphinae</taxon>
        <taxon>Astyanax</taxon>
    </lineage>
</organism>
<proteinExistence type="predicted"/>
<reference evidence="4" key="3">
    <citation type="submission" date="2025-08" db="UniProtKB">
        <authorList>
            <consortium name="Ensembl"/>
        </authorList>
    </citation>
    <scope>IDENTIFICATION</scope>
</reference>
<dbReference type="PROSITE" id="PS50835">
    <property type="entry name" value="IG_LIKE"/>
    <property type="match status" value="1"/>
</dbReference>
<dbReference type="InterPro" id="IPR003599">
    <property type="entry name" value="Ig_sub"/>
</dbReference>
<dbReference type="InParanoid" id="A0A3B1K8Y2"/>
<evidence type="ECO:0000259" key="3">
    <source>
        <dbReference type="PROSITE" id="PS50835"/>
    </source>
</evidence>
<evidence type="ECO:0000256" key="2">
    <source>
        <dbReference type="ARBA" id="ARBA00023157"/>
    </source>
</evidence>
<keyword evidence="1" id="KW-0732">Signal</keyword>
<dbReference type="GeneTree" id="ENSGT01120000272630"/>
<dbReference type="GO" id="GO:0006955">
    <property type="term" value="P:immune response"/>
    <property type="evidence" value="ECO:0007669"/>
    <property type="project" value="TreeGrafter"/>
</dbReference>
<reference evidence="5" key="1">
    <citation type="submission" date="2013-03" db="EMBL/GenBank/DDBJ databases">
        <authorList>
            <person name="Jeffery W."/>
            <person name="Warren W."/>
            <person name="Wilson R.K."/>
        </authorList>
    </citation>
    <scope>NUCLEOTIDE SEQUENCE</scope>
    <source>
        <strain evidence="5">female</strain>
    </source>
</reference>
<accession>A0A3B1K8Y2</accession>
<dbReference type="FunFam" id="2.60.40.10:FF:001607">
    <property type="entry name" value="Leukocyte immune-type receptor TS32.15 L2.5a"/>
    <property type="match status" value="1"/>
</dbReference>
<evidence type="ECO:0000313" key="5">
    <source>
        <dbReference type="Proteomes" id="UP000018467"/>
    </source>
</evidence>
<dbReference type="InterPro" id="IPR050488">
    <property type="entry name" value="Ig_Fc_receptor"/>
</dbReference>
<sequence>MPYPLKVLLTLETLQKPKPKLTVKPERTVFRGETVTLTCEIETREDTEWTYSWFKNNEEVQSDEQPNEYTFKATSGDSAAFTCRGTRTKHPITTEPSNPVSLSVSGEFLFKMKCNNKVQDLMQ</sequence>
<dbReference type="GO" id="GO:0009897">
    <property type="term" value="C:external side of plasma membrane"/>
    <property type="evidence" value="ECO:0007669"/>
    <property type="project" value="TreeGrafter"/>
</dbReference>
<feature type="domain" description="Ig-like" evidence="3">
    <location>
        <begin position="19"/>
        <end position="103"/>
    </location>
</feature>
<dbReference type="GO" id="GO:0004888">
    <property type="term" value="F:transmembrane signaling receptor activity"/>
    <property type="evidence" value="ECO:0007669"/>
    <property type="project" value="TreeGrafter"/>
</dbReference>
<dbReference type="PANTHER" id="PTHR11481">
    <property type="entry name" value="IMMUNOGLOBULIN FC RECEPTOR"/>
    <property type="match status" value="1"/>
</dbReference>
<protein>
    <recommendedName>
        <fullName evidence="3">Ig-like domain-containing protein</fullName>
    </recommendedName>
</protein>
<dbReference type="Proteomes" id="UP000018467">
    <property type="component" value="Unassembled WGS sequence"/>
</dbReference>
<dbReference type="PANTHER" id="PTHR11481:SF64">
    <property type="entry name" value="FC RECEPTOR-LIKE PROTEIN 4"/>
    <property type="match status" value="1"/>
</dbReference>
<dbReference type="Gene3D" id="2.60.40.10">
    <property type="entry name" value="Immunoglobulins"/>
    <property type="match status" value="1"/>
</dbReference>